<evidence type="ECO:0000313" key="9">
    <source>
        <dbReference type="EMBL" id="HIW00195.1"/>
    </source>
</evidence>
<dbReference type="Gene3D" id="2.40.30.170">
    <property type="match status" value="1"/>
</dbReference>
<evidence type="ECO:0000259" key="8">
    <source>
        <dbReference type="Pfam" id="PF25954"/>
    </source>
</evidence>
<evidence type="ECO:0000256" key="6">
    <source>
        <dbReference type="SAM" id="Coils"/>
    </source>
</evidence>
<evidence type="ECO:0000256" key="4">
    <source>
        <dbReference type="ARBA" id="ARBA00022764"/>
    </source>
</evidence>
<evidence type="ECO:0000259" key="7">
    <source>
        <dbReference type="Pfam" id="PF25881"/>
    </source>
</evidence>
<feature type="domain" description="YbhG-like alpha-helical hairpin" evidence="7">
    <location>
        <begin position="75"/>
        <end position="200"/>
    </location>
</feature>
<reference evidence="9" key="2">
    <citation type="submission" date="2021-04" db="EMBL/GenBank/DDBJ databases">
        <authorList>
            <person name="Gilroy R."/>
        </authorList>
    </citation>
    <scope>NUCLEOTIDE SEQUENCE</scope>
    <source>
        <strain evidence="9">ChiHecec2B26-446</strain>
    </source>
</reference>
<comment type="caution">
    <text evidence="9">The sequence shown here is derived from an EMBL/GenBank/DDBJ whole genome shotgun (WGS) entry which is preliminary data.</text>
</comment>
<dbReference type="Pfam" id="PF25954">
    <property type="entry name" value="Beta-barrel_RND_2"/>
    <property type="match status" value="1"/>
</dbReference>
<dbReference type="InterPro" id="IPR059052">
    <property type="entry name" value="HH_YbhG-like"/>
</dbReference>
<dbReference type="EMBL" id="DXHV01000036">
    <property type="protein sequence ID" value="HIW00195.1"/>
    <property type="molecule type" value="Genomic_DNA"/>
</dbReference>
<reference evidence="9" key="1">
    <citation type="journal article" date="2021" name="PeerJ">
        <title>Extensive microbial diversity within the chicken gut microbiome revealed by metagenomics and culture.</title>
        <authorList>
            <person name="Gilroy R."/>
            <person name="Ravi A."/>
            <person name="Getino M."/>
            <person name="Pursley I."/>
            <person name="Horton D.L."/>
            <person name="Alikhan N.F."/>
            <person name="Baker D."/>
            <person name="Gharbi K."/>
            <person name="Hall N."/>
            <person name="Watson M."/>
            <person name="Adriaenssens E.M."/>
            <person name="Foster-Nyarko E."/>
            <person name="Jarju S."/>
            <person name="Secka A."/>
            <person name="Antonio M."/>
            <person name="Oren A."/>
            <person name="Chaudhuri R.R."/>
            <person name="La Ragione R."/>
            <person name="Hildebrand F."/>
            <person name="Pallen M.J."/>
        </authorList>
    </citation>
    <scope>NUCLEOTIDE SEQUENCE</scope>
    <source>
        <strain evidence="9">ChiHecec2B26-446</strain>
    </source>
</reference>
<dbReference type="Proteomes" id="UP000886752">
    <property type="component" value="Unassembled WGS sequence"/>
</dbReference>
<dbReference type="GO" id="GO:0030313">
    <property type="term" value="C:cell envelope"/>
    <property type="evidence" value="ECO:0007669"/>
    <property type="project" value="UniProtKB-SubCell"/>
</dbReference>
<name>A0A9D1PWJ5_9BACT</name>
<gene>
    <name evidence="9" type="ORF">H9894_03280</name>
</gene>
<dbReference type="PANTHER" id="PTHR32347:SF29">
    <property type="entry name" value="UPF0194 MEMBRANE PROTEIN YBHG"/>
    <property type="match status" value="1"/>
</dbReference>
<keyword evidence="3" id="KW-0732">Signal</keyword>
<evidence type="ECO:0000256" key="3">
    <source>
        <dbReference type="ARBA" id="ARBA00022729"/>
    </source>
</evidence>
<dbReference type="SUPFAM" id="SSF111369">
    <property type="entry name" value="HlyD-like secretion proteins"/>
    <property type="match status" value="2"/>
</dbReference>
<comment type="similarity">
    <text evidence="2">Belongs to the UPF0194 family.</text>
</comment>
<organism evidence="9 10">
    <name type="scientific">Candidatus Desulfovibrio intestinipullorum</name>
    <dbReference type="NCBI Taxonomy" id="2838536"/>
    <lineage>
        <taxon>Bacteria</taxon>
        <taxon>Pseudomonadati</taxon>
        <taxon>Thermodesulfobacteriota</taxon>
        <taxon>Desulfovibrionia</taxon>
        <taxon>Desulfovibrionales</taxon>
        <taxon>Desulfovibrionaceae</taxon>
        <taxon>Desulfovibrio</taxon>
    </lineage>
</organism>
<evidence type="ECO:0000256" key="2">
    <source>
        <dbReference type="ARBA" id="ARBA00010602"/>
    </source>
</evidence>
<evidence type="ECO:0000256" key="5">
    <source>
        <dbReference type="ARBA" id="ARBA00023054"/>
    </source>
</evidence>
<accession>A0A9D1PWJ5</accession>
<dbReference type="InterPro" id="IPR050465">
    <property type="entry name" value="UPF0194_transport"/>
</dbReference>
<comment type="subcellular location">
    <subcellularLocation>
        <location evidence="1">Periplasm</location>
    </subcellularLocation>
</comment>
<dbReference type="Gene3D" id="2.40.50.100">
    <property type="match status" value="1"/>
</dbReference>
<dbReference type="Pfam" id="PF25881">
    <property type="entry name" value="HH_YBHG"/>
    <property type="match status" value="1"/>
</dbReference>
<sequence length="329" mass="36051">MARPSAKTLLPGALFVLALALILYVLTRHGDRALVLYGNVEIRQVELSFRVEGRIARLLVDEGDSVHKGQILARLDSDVYEAALRQAEAQVQAQEAQLARLEAGYRSEEVAQAEEQVRAARAQADLARIQLERIRNMHRQNATSQQALDNALSAARQSRAELAAAEQVYAMHASGYRKEDIAAQKATLAAARAQADLARIRHADCELAAPGDGIVLTRAQEEGAIVAAGSPVLTLTLRDPVWLRVYVDEPHLGRIRPGMAVEVLADCSQAPFAGTVGYISPAAEFTPKNVETSEVRTSLVYRIRVLAKDPDNMLRQGMPVRVRLPEEDR</sequence>
<proteinExistence type="inferred from homology"/>
<feature type="domain" description="CusB-like beta-barrel" evidence="8">
    <location>
        <begin position="240"/>
        <end position="325"/>
    </location>
</feature>
<keyword evidence="5 6" id="KW-0175">Coiled coil</keyword>
<dbReference type="AlphaFoldDB" id="A0A9D1PWJ5"/>
<evidence type="ECO:0000313" key="10">
    <source>
        <dbReference type="Proteomes" id="UP000886752"/>
    </source>
</evidence>
<protein>
    <submittedName>
        <fullName evidence="9">Efflux RND transporter periplasmic adaptor subunit</fullName>
    </submittedName>
</protein>
<dbReference type="PANTHER" id="PTHR32347">
    <property type="entry name" value="EFFLUX SYSTEM COMPONENT YKNX-RELATED"/>
    <property type="match status" value="1"/>
</dbReference>
<dbReference type="Gene3D" id="1.10.287.470">
    <property type="entry name" value="Helix hairpin bin"/>
    <property type="match status" value="2"/>
</dbReference>
<feature type="coiled-coil region" evidence="6">
    <location>
        <begin position="77"/>
        <end position="168"/>
    </location>
</feature>
<dbReference type="InterPro" id="IPR058792">
    <property type="entry name" value="Beta-barrel_RND_2"/>
</dbReference>
<evidence type="ECO:0000256" key="1">
    <source>
        <dbReference type="ARBA" id="ARBA00004418"/>
    </source>
</evidence>
<keyword evidence="4" id="KW-0574">Periplasm</keyword>